<proteinExistence type="predicted"/>
<organism evidence="1 2">
    <name type="scientific">Phlyctema vagabunda</name>
    <dbReference type="NCBI Taxonomy" id="108571"/>
    <lineage>
        <taxon>Eukaryota</taxon>
        <taxon>Fungi</taxon>
        <taxon>Dikarya</taxon>
        <taxon>Ascomycota</taxon>
        <taxon>Pezizomycotina</taxon>
        <taxon>Leotiomycetes</taxon>
        <taxon>Helotiales</taxon>
        <taxon>Dermateaceae</taxon>
        <taxon>Phlyctema</taxon>
    </lineage>
</organism>
<comment type="caution">
    <text evidence="1">The sequence shown here is derived from an EMBL/GenBank/DDBJ whole genome shotgun (WGS) entry which is preliminary data.</text>
</comment>
<name>A0ABR4PPY9_9HELO</name>
<dbReference type="EMBL" id="JBFCZG010000002">
    <property type="protein sequence ID" value="KAL3425398.1"/>
    <property type="molecule type" value="Genomic_DNA"/>
</dbReference>
<evidence type="ECO:0000313" key="1">
    <source>
        <dbReference type="EMBL" id="KAL3425398.1"/>
    </source>
</evidence>
<gene>
    <name evidence="1" type="ORF">PVAG01_02189</name>
</gene>
<evidence type="ECO:0008006" key="3">
    <source>
        <dbReference type="Google" id="ProtNLM"/>
    </source>
</evidence>
<accession>A0ABR4PPY9</accession>
<protein>
    <recommendedName>
        <fullName evidence="3">Alpha-galactosidase</fullName>
    </recommendedName>
</protein>
<keyword evidence="2" id="KW-1185">Reference proteome</keyword>
<dbReference type="Gene3D" id="3.20.20.80">
    <property type="entry name" value="Glycosidases"/>
    <property type="match status" value="1"/>
</dbReference>
<sequence length="263" mass="29219">MILDALNATKITYDLIKSIDPWHPISVCLNCLNYYFEEYTSGADIIMSDPYPIAVNTSWSTEYDTACNTTYGCCGCDDCKGTFEDVSERLDIYAEYQEILNLPQKPQWGVPQAFGNETFWSRYPTPEEEIVMSMLFINHGAKGIAMWDYPTEPGIANITSALSKVLTSTSVTKFLLGSFIQAADAQGLDRFDVATWAVGDQTLVSVVNKNYIDSPNANITIQLNGSPKSFASLLWGSEWDISEGQLVKVGVKALEVDMFILDM</sequence>
<dbReference type="Proteomes" id="UP001629113">
    <property type="component" value="Unassembled WGS sequence"/>
</dbReference>
<evidence type="ECO:0000313" key="2">
    <source>
        <dbReference type="Proteomes" id="UP001629113"/>
    </source>
</evidence>
<reference evidence="1 2" key="1">
    <citation type="submission" date="2024-06" db="EMBL/GenBank/DDBJ databases">
        <title>Complete genome of Phlyctema vagabunda strain 19-DSS-EL-015.</title>
        <authorList>
            <person name="Fiorenzani C."/>
        </authorList>
    </citation>
    <scope>NUCLEOTIDE SEQUENCE [LARGE SCALE GENOMIC DNA]</scope>
    <source>
        <strain evidence="1 2">19-DSS-EL-015</strain>
    </source>
</reference>